<dbReference type="SMART" id="SM00054">
    <property type="entry name" value="EFh"/>
    <property type="match status" value="4"/>
</dbReference>
<dbReference type="SUPFAM" id="SSF47473">
    <property type="entry name" value="EF-hand"/>
    <property type="match status" value="1"/>
</dbReference>
<dbReference type="Proteomes" id="UP000663834">
    <property type="component" value="Unassembled WGS sequence"/>
</dbReference>
<dbReference type="OrthoDB" id="26525at2759"/>
<dbReference type="EMBL" id="CAJOBH010008878">
    <property type="protein sequence ID" value="CAF4125746.1"/>
    <property type="molecule type" value="Genomic_DNA"/>
</dbReference>
<evidence type="ECO:0000259" key="3">
    <source>
        <dbReference type="PROSITE" id="PS50222"/>
    </source>
</evidence>
<dbReference type="InterPro" id="IPR011992">
    <property type="entry name" value="EF-hand-dom_pair"/>
</dbReference>
<evidence type="ECO:0000256" key="1">
    <source>
        <dbReference type="ARBA" id="ARBA00022737"/>
    </source>
</evidence>
<dbReference type="InterPro" id="IPR002048">
    <property type="entry name" value="EF_hand_dom"/>
</dbReference>
<keyword evidence="1" id="KW-0677">Repeat</keyword>
<dbReference type="PROSITE" id="PS50222">
    <property type="entry name" value="EF_HAND_2"/>
    <property type="match status" value="4"/>
</dbReference>
<dbReference type="PROSITE" id="PS00018">
    <property type="entry name" value="EF_HAND_1"/>
    <property type="match status" value="4"/>
</dbReference>
<organism evidence="4 8">
    <name type="scientific">Rotaria magnacalcarata</name>
    <dbReference type="NCBI Taxonomy" id="392030"/>
    <lineage>
        <taxon>Eukaryota</taxon>
        <taxon>Metazoa</taxon>
        <taxon>Spiralia</taxon>
        <taxon>Gnathifera</taxon>
        <taxon>Rotifera</taxon>
        <taxon>Eurotatoria</taxon>
        <taxon>Bdelloidea</taxon>
        <taxon>Philodinida</taxon>
        <taxon>Philodinidae</taxon>
        <taxon>Rotaria</taxon>
    </lineage>
</organism>
<evidence type="ECO:0000313" key="4">
    <source>
        <dbReference type="EMBL" id="CAF1005842.1"/>
    </source>
</evidence>
<sequence>MATSLTAAQRQELQDAFNIFDSDKSGQISEKELGNVLKALNIKINDDQLKKFVATMDTDKSGQIGFDEFCRVMSESFFKKHSEQELRTVFGKFDHDNSGYIQAEELESIMTKMGRRFKKTEIDALLQSLDIDNDGKISFDEFVKLF</sequence>
<evidence type="ECO:0000313" key="8">
    <source>
        <dbReference type="Proteomes" id="UP000663855"/>
    </source>
</evidence>
<accession>A0A814H7N3</accession>
<dbReference type="Pfam" id="PF13499">
    <property type="entry name" value="EF-hand_7"/>
    <property type="match status" value="2"/>
</dbReference>
<proteinExistence type="predicted"/>
<evidence type="ECO:0000313" key="5">
    <source>
        <dbReference type="EMBL" id="CAF1677929.1"/>
    </source>
</evidence>
<dbReference type="GO" id="GO:0016460">
    <property type="term" value="C:myosin II complex"/>
    <property type="evidence" value="ECO:0007669"/>
    <property type="project" value="TreeGrafter"/>
</dbReference>
<evidence type="ECO:0000313" key="7">
    <source>
        <dbReference type="EMBL" id="CAF4125746.1"/>
    </source>
</evidence>
<evidence type="ECO:0000313" key="6">
    <source>
        <dbReference type="EMBL" id="CAF4055851.1"/>
    </source>
</evidence>
<reference evidence="4" key="1">
    <citation type="submission" date="2021-02" db="EMBL/GenBank/DDBJ databases">
        <authorList>
            <person name="Nowell W R."/>
        </authorList>
    </citation>
    <scope>NUCLEOTIDE SEQUENCE</scope>
</reference>
<dbReference type="InterPro" id="IPR050230">
    <property type="entry name" value="CALM/Myosin/TropC-like"/>
</dbReference>
<dbReference type="AlphaFoldDB" id="A0A814H7N3"/>
<keyword evidence="2" id="KW-0106">Calcium</keyword>
<comment type="caution">
    <text evidence="4">The sequence shown here is derived from an EMBL/GenBank/DDBJ whole genome shotgun (WGS) entry which is preliminary data.</text>
</comment>
<dbReference type="Proteomes" id="UP000663855">
    <property type="component" value="Unassembled WGS sequence"/>
</dbReference>
<dbReference type="EMBL" id="CAJNOW010020203">
    <property type="protein sequence ID" value="CAF1677929.1"/>
    <property type="molecule type" value="Genomic_DNA"/>
</dbReference>
<name>A0A814H7N3_9BILA</name>
<dbReference type="GO" id="GO:0005509">
    <property type="term" value="F:calcium ion binding"/>
    <property type="evidence" value="ECO:0007669"/>
    <property type="project" value="InterPro"/>
</dbReference>
<dbReference type="EMBL" id="CAJNOV010000158">
    <property type="protein sequence ID" value="CAF1005842.1"/>
    <property type="molecule type" value="Genomic_DNA"/>
</dbReference>
<dbReference type="PANTHER" id="PTHR23048">
    <property type="entry name" value="MYOSIN LIGHT CHAIN 1, 3"/>
    <property type="match status" value="1"/>
</dbReference>
<dbReference type="InterPro" id="IPR001751">
    <property type="entry name" value="S100/CaBP7/8-like_CS"/>
</dbReference>
<dbReference type="PANTHER" id="PTHR23048:SF0">
    <property type="entry name" value="CALMODULIN LIKE 3"/>
    <property type="match status" value="1"/>
</dbReference>
<evidence type="ECO:0000256" key="2">
    <source>
        <dbReference type="ARBA" id="ARBA00022837"/>
    </source>
</evidence>
<dbReference type="Proteomes" id="UP000681720">
    <property type="component" value="Unassembled WGS sequence"/>
</dbReference>
<feature type="domain" description="EF-hand" evidence="3">
    <location>
        <begin position="81"/>
        <end position="116"/>
    </location>
</feature>
<feature type="domain" description="EF-hand" evidence="3">
    <location>
        <begin position="8"/>
        <end position="43"/>
    </location>
</feature>
<feature type="domain" description="EF-hand" evidence="3">
    <location>
        <begin position="117"/>
        <end position="146"/>
    </location>
</feature>
<gene>
    <name evidence="7" type="ORF">BYL167_LOCUS20298</name>
    <name evidence="4" type="ORF">CJN711_LOCUS2584</name>
    <name evidence="6" type="ORF">GIL414_LOCUS14679</name>
    <name evidence="5" type="ORF">KQP761_LOCUS35836</name>
</gene>
<dbReference type="Gene3D" id="1.10.238.10">
    <property type="entry name" value="EF-hand"/>
    <property type="match status" value="2"/>
</dbReference>
<dbReference type="InterPro" id="IPR018247">
    <property type="entry name" value="EF_Hand_1_Ca_BS"/>
</dbReference>
<dbReference type="FunFam" id="1.10.238.10:FF:000001">
    <property type="entry name" value="Calmodulin 1"/>
    <property type="match status" value="1"/>
</dbReference>
<dbReference type="PROSITE" id="PS00303">
    <property type="entry name" value="S100_CABP"/>
    <property type="match status" value="1"/>
</dbReference>
<protein>
    <recommendedName>
        <fullName evidence="3">EF-hand domain-containing protein</fullName>
    </recommendedName>
</protein>
<dbReference type="EMBL" id="CAJOBJ010006267">
    <property type="protein sequence ID" value="CAF4055851.1"/>
    <property type="molecule type" value="Genomic_DNA"/>
</dbReference>
<dbReference type="Proteomes" id="UP000681967">
    <property type="component" value="Unassembled WGS sequence"/>
</dbReference>
<feature type="domain" description="EF-hand" evidence="3">
    <location>
        <begin position="44"/>
        <end position="79"/>
    </location>
</feature>